<gene>
    <name evidence="4" type="ORF">DP130_07705</name>
</gene>
<keyword evidence="2" id="KW-1133">Transmembrane helix</keyword>
<evidence type="ECO:0000256" key="2">
    <source>
        <dbReference type="SAM" id="Phobius"/>
    </source>
</evidence>
<protein>
    <submittedName>
        <fullName evidence="4">M23 family peptidase</fullName>
    </submittedName>
</protein>
<accession>A0A4V1LEN7</accession>
<sequence>MDICQKLMKVGEKNFNKICIFYYSLDKLQKGGAYMNKKFSSKFRKLIKKEGFYLVLFICLCLVGSVAYISSKNTKEAKRLAAREETKIKEEKQEKETIETREPNVEYDNALQVKEENKGVEKKSEKTAQVSAATDNKFVKPVEGTVAREYSEEPVYWKSTNSYRPNYGIDIKCELGKPVVAVLDGKIEDIKKDTVDGVQVIINHANGLKTIYSNLDEKLDIKAGDEVKKGSKLGKVGKTTLRAAYETYGEHLHFSVTKDGNYVNPTKYVKY</sequence>
<evidence type="ECO:0000313" key="5">
    <source>
        <dbReference type="Proteomes" id="UP000290921"/>
    </source>
</evidence>
<dbReference type="InterPro" id="IPR011055">
    <property type="entry name" value="Dup_hybrid_motif"/>
</dbReference>
<dbReference type="Gene3D" id="2.70.70.10">
    <property type="entry name" value="Glucose Permease (Domain IIA)"/>
    <property type="match status" value="1"/>
</dbReference>
<keyword evidence="1" id="KW-0175">Coiled coil</keyword>
<keyword evidence="2" id="KW-0812">Transmembrane</keyword>
<feature type="domain" description="M23ase beta-sheet core" evidence="3">
    <location>
        <begin position="165"/>
        <end position="265"/>
    </location>
</feature>
<dbReference type="CDD" id="cd12797">
    <property type="entry name" value="M23_peptidase"/>
    <property type="match status" value="1"/>
</dbReference>
<feature type="transmembrane region" description="Helical" evidence="2">
    <location>
        <begin position="51"/>
        <end position="70"/>
    </location>
</feature>
<dbReference type="SUPFAM" id="SSF51261">
    <property type="entry name" value="Duplicated hybrid motif"/>
    <property type="match status" value="1"/>
</dbReference>
<reference evidence="4 5" key="1">
    <citation type="submission" date="2018-06" db="EMBL/GenBank/DDBJ databases">
        <title>Genome conservation of Clostridium tetani.</title>
        <authorList>
            <person name="Bruggemann H."/>
            <person name="Popoff M.R."/>
        </authorList>
    </citation>
    <scope>NUCLEOTIDE SEQUENCE [LARGE SCALE GENOMIC DNA]</scope>
    <source>
        <strain evidence="4 5">2017.061</strain>
    </source>
</reference>
<organism evidence="4 5">
    <name type="scientific">Clostridium tetani</name>
    <dbReference type="NCBI Taxonomy" id="1513"/>
    <lineage>
        <taxon>Bacteria</taxon>
        <taxon>Bacillati</taxon>
        <taxon>Bacillota</taxon>
        <taxon>Clostridia</taxon>
        <taxon>Eubacteriales</taxon>
        <taxon>Clostridiaceae</taxon>
        <taxon>Clostridium</taxon>
    </lineage>
</organism>
<comment type="caution">
    <text evidence="4">The sequence shown here is derived from an EMBL/GenBank/DDBJ whole genome shotgun (WGS) entry which is preliminary data.</text>
</comment>
<feature type="coiled-coil region" evidence="1">
    <location>
        <begin position="74"/>
        <end position="101"/>
    </location>
</feature>
<dbReference type="PANTHER" id="PTHR21666">
    <property type="entry name" value="PEPTIDASE-RELATED"/>
    <property type="match status" value="1"/>
</dbReference>
<dbReference type="EMBL" id="QMAP01000006">
    <property type="protein sequence ID" value="RXI48605.1"/>
    <property type="molecule type" value="Genomic_DNA"/>
</dbReference>
<dbReference type="InterPro" id="IPR050570">
    <property type="entry name" value="Cell_wall_metabolism_enzyme"/>
</dbReference>
<evidence type="ECO:0000256" key="1">
    <source>
        <dbReference type="SAM" id="Coils"/>
    </source>
</evidence>
<dbReference type="Proteomes" id="UP000290921">
    <property type="component" value="Unassembled WGS sequence"/>
</dbReference>
<evidence type="ECO:0000313" key="4">
    <source>
        <dbReference type="EMBL" id="RXI48605.1"/>
    </source>
</evidence>
<dbReference type="AlphaFoldDB" id="A0A4V1LEN7"/>
<dbReference type="GO" id="GO:0004222">
    <property type="term" value="F:metalloendopeptidase activity"/>
    <property type="evidence" value="ECO:0007669"/>
    <property type="project" value="TreeGrafter"/>
</dbReference>
<dbReference type="InterPro" id="IPR016047">
    <property type="entry name" value="M23ase_b-sheet_dom"/>
</dbReference>
<evidence type="ECO:0000259" key="3">
    <source>
        <dbReference type="Pfam" id="PF01551"/>
    </source>
</evidence>
<name>A0A4V1LEN7_CLOTA</name>
<keyword evidence="2" id="KW-0472">Membrane</keyword>
<dbReference type="PANTHER" id="PTHR21666:SF270">
    <property type="entry name" value="MUREIN HYDROLASE ACTIVATOR ENVC"/>
    <property type="match status" value="1"/>
</dbReference>
<dbReference type="Pfam" id="PF01551">
    <property type="entry name" value="Peptidase_M23"/>
    <property type="match status" value="1"/>
</dbReference>
<proteinExistence type="predicted"/>